<name>A0A7G1IJN7_MYCKA</name>
<dbReference type="EMBL" id="AP023343">
    <property type="protein sequence ID" value="BCI90233.1"/>
    <property type="molecule type" value="Genomic_DNA"/>
</dbReference>
<dbReference type="InterPro" id="IPR011075">
    <property type="entry name" value="TetR_C"/>
</dbReference>
<dbReference type="GO" id="GO:0003677">
    <property type="term" value="F:DNA binding"/>
    <property type="evidence" value="ECO:0007669"/>
    <property type="project" value="UniProtKB-UniRule"/>
</dbReference>
<keyword evidence="7" id="KW-1185">Reference proteome</keyword>
<evidence type="ECO:0000256" key="3">
    <source>
        <dbReference type="ARBA" id="ARBA00023163"/>
    </source>
</evidence>
<dbReference type="Pfam" id="PF16925">
    <property type="entry name" value="TetR_C_13"/>
    <property type="match status" value="1"/>
</dbReference>
<evidence type="ECO:0000256" key="1">
    <source>
        <dbReference type="ARBA" id="ARBA00023015"/>
    </source>
</evidence>
<keyword evidence="3" id="KW-0804">Transcription</keyword>
<evidence type="ECO:0000313" key="7">
    <source>
        <dbReference type="Proteomes" id="UP000516380"/>
    </source>
</evidence>
<evidence type="ECO:0000313" key="6">
    <source>
        <dbReference type="EMBL" id="BCI90233.1"/>
    </source>
</evidence>
<dbReference type="Proteomes" id="UP000516380">
    <property type="component" value="Chromosome"/>
</dbReference>
<evidence type="ECO:0000259" key="5">
    <source>
        <dbReference type="PROSITE" id="PS50977"/>
    </source>
</evidence>
<keyword evidence="2 4" id="KW-0238">DNA-binding</keyword>
<dbReference type="PANTHER" id="PTHR47506">
    <property type="entry name" value="TRANSCRIPTIONAL REGULATORY PROTEIN"/>
    <property type="match status" value="1"/>
</dbReference>
<keyword evidence="1" id="KW-0805">Transcription regulation</keyword>
<proteinExistence type="predicted"/>
<dbReference type="Pfam" id="PF00440">
    <property type="entry name" value="TetR_N"/>
    <property type="match status" value="1"/>
</dbReference>
<dbReference type="InterPro" id="IPR036271">
    <property type="entry name" value="Tet_transcr_reg_TetR-rel_C_sf"/>
</dbReference>
<sequence length="218" mass="23593">MVVLMPNVSLAKTAQLPATDRGRRSRAAIIDAAATIMYQRGVSAASLDDVLAAAGCGKSQLYHYFTDRSELVQAVIDRQLELILANQPALNKVDSWAGLRRWADQILDKHRVPGGPFACPLGSMAAELKNDEAYLPALDAAFDRWESALAAGLEKMRERGQLRKSADPHRLAAALLAALQGGMLSARVHNDITPLEDAVDNALLALRHKAAAPRIVKR</sequence>
<organism evidence="6 7">
    <name type="scientific">Mycobacterium kansasii</name>
    <dbReference type="NCBI Taxonomy" id="1768"/>
    <lineage>
        <taxon>Bacteria</taxon>
        <taxon>Bacillati</taxon>
        <taxon>Actinomycetota</taxon>
        <taxon>Actinomycetes</taxon>
        <taxon>Mycobacteriales</taxon>
        <taxon>Mycobacteriaceae</taxon>
        <taxon>Mycobacterium</taxon>
    </lineage>
</organism>
<dbReference type="SUPFAM" id="SSF48498">
    <property type="entry name" value="Tetracyclin repressor-like, C-terminal domain"/>
    <property type="match status" value="1"/>
</dbReference>
<accession>A0A7G1IJN7</accession>
<dbReference type="SUPFAM" id="SSF46689">
    <property type="entry name" value="Homeodomain-like"/>
    <property type="match status" value="1"/>
</dbReference>
<dbReference type="PROSITE" id="PS50977">
    <property type="entry name" value="HTH_TETR_2"/>
    <property type="match status" value="1"/>
</dbReference>
<dbReference type="PRINTS" id="PR00455">
    <property type="entry name" value="HTHTETR"/>
</dbReference>
<dbReference type="PANTHER" id="PTHR47506:SF1">
    <property type="entry name" value="HTH-TYPE TRANSCRIPTIONAL REGULATOR YJDC"/>
    <property type="match status" value="1"/>
</dbReference>
<protein>
    <submittedName>
        <fullName evidence="6">Putative transcriptional regulator, TetR family protein</fullName>
    </submittedName>
</protein>
<evidence type="ECO:0000256" key="4">
    <source>
        <dbReference type="PROSITE-ProRule" id="PRU00335"/>
    </source>
</evidence>
<feature type="DNA-binding region" description="H-T-H motif" evidence="4">
    <location>
        <begin position="46"/>
        <end position="65"/>
    </location>
</feature>
<feature type="domain" description="HTH tetR-type" evidence="5">
    <location>
        <begin position="23"/>
        <end position="83"/>
    </location>
</feature>
<dbReference type="InterPro" id="IPR001647">
    <property type="entry name" value="HTH_TetR"/>
</dbReference>
<dbReference type="Gene3D" id="1.10.357.10">
    <property type="entry name" value="Tetracycline Repressor, domain 2"/>
    <property type="match status" value="1"/>
</dbReference>
<gene>
    <name evidence="6" type="ORF">NIIDMKKI_54390</name>
</gene>
<dbReference type="AlphaFoldDB" id="A0A7G1IJN7"/>
<evidence type="ECO:0000256" key="2">
    <source>
        <dbReference type="ARBA" id="ARBA00023125"/>
    </source>
</evidence>
<dbReference type="InterPro" id="IPR009057">
    <property type="entry name" value="Homeodomain-like_sf"/>
</dbReference>
<reference evidence="6 7" key="1">
    <citation type="submission" date="2020-07" db="EMBL/GenBank/DDBJ databases">
        <title>Mycobacterium kansasii (former subtype) with zoonotic potential isolated from diseased indoor pet cat, Japan.</title>
        <authorList>
            <person name="Fukano H."/>
            <person name="Terazono T."/>
            <person name="Hoshino Y."/>
        </authorList>
    </citation>
    <scope>NUCLEOTIDE SEQUENCE [LARGE SCALE GENOMIC DNA]</scope>
    <source>
        <strain evidence="6 7">Kuro-I</strain>
    </source>
</reference>